<dbReference type="InterPro" id="IPR000772">
    <property type="entry name" value="Ricin_B_lectin"/>
</dbReference>
<dbReference type="Gene3D" id="2.115.10.20">
    <property type="entry name" value="Glycosyl hydrolase domain, family 43"/>
    <property type="match status" value="1"/>
</dbReference>
<reference evidence="10 11" key="1">
    <citation type="submission" date="2021-12" db="EMBL/GenBank/DDBJ databases">
        <title>Genome sequencing of bacteria with rrn-lacking chromosome and rrn-plasmid.</title>
        <authorList>
            <person name="Anda M."/>
            <person name="Iwasaki W."/>
        </authorList>
    </citation>
    <scope>NUCLEOTIDE SEQUENCE [LARGE SCALE GENOMIC DNA]</scope>
    <source>
        <strain evidence="10 11">NBRC 15940</strain>
    </source>
</reference>
<evidence type="ECO:0000256" key="3">
    <source>
        <dbReference type="ARBA" id="ARBA00022801"/>
    </source>
</evidence>
<dbReference type="CDD" id="cd08998">
    <property type="entry name" value="GH43_Arb43a-like"/>
    <property type="match status" value="1"/>
</dbReference>
<evidence type="ECO:0000256" key="6">
    <source>
        <dbReference type="PIRSR" id="PIRSR606710-2"/>
    </source>
</evidence>
<dbReference type="EMBL" id="BQKE01000004">
    <property type="protein sequence ID" value="GJM64218.1"/>
    <property type="molecule type" value="Genomic_DNA"/>
</dbReference>
<dbReference type="InterPro" id="IPR023296">
    <property type="entry name" value="Glyco_hydro_beta-prop_sf"/>
</dbReference>
<evidence type="ECO:0000256" key="8">
    <source>
        <dbReference type="SAM" id="SignalP"/>
    </source>
</evidence>
<dbReference type="SMART" id="SM00458">
    <property type="entry name" value="RICIN"/>
    <property type="match status" value="1"/>
</dbReference>
<feature type="signal peptide" evidence="8">
    <location>
        <begin position="1"/>
        <end position="30"/>
    </location>
</feature>
<feature type="chain" id="PRO_5042818575" description="Ricin B lectin domain-containing protein" evidence="8">
    <location>
        <begin position="31"/>
        <end position="550"/>
    </location>
</feature>
<keyword evidence="11" id="KW-1185">Reference proteome</keyword>
<dbReference type="Pfam" id="PF04616">
    <property type="entry name" value="Glyco_hydro_43"/>
    <property type="match status" value="1"/>
</dbReference>
<dbReference type="GO" id="GO:0004553">
    <property type="term" value="F:hydrolase activity, hydrolyzing O-glycosyl compounds"/>
    <property type="evidence" value="ECO:0007669"/>
    <property type="project" value="InterPro"/>
</dbReference>
<feature type="site" description="Important for catalytic activity, responsible for pKa modulation of the active site Glu and correct orientation of both the proton donor and substrate" evidence="6">
    <location>
        <position position="150"/>
    </location>
</feature>
<evidence type="ECO:0000256" key="1">
    <source>
        <dbReference type="ARBA" id="ARBA00004834"/>
    </source>
</evidence>
<comment type="similarity">
    <text evidence="2 7">Belongs to the glycosyl hydrolase 43 family.</text>
</comment>
<dbReference type="InterPro" id="IPR050727">
    <property type="entry name" value="GH43_arabinanases"/>
</dbReference>
<dbReference type="InterPro" id="IPR026444">
    <property type="entry name" value="Secre_tail"/>
</dbReference>
<gene>
    <name evidence="10" type="ORF">PEDI_47700</name>
</gene>
<dbReference type="SUPFAM" id="SSF50370">
    <property type="entry name" value="Ricin B-like lectins"/>
    <property type="match status" value="1"/>
</dbReference>
<evidence type="ECO:0000256" key="2">
    <source>
        <dbReference type="ARBA" id="ARBA00009865"/>
    </source>
</evidence>
<proteinExistence type="inferred from homology"/>
<keyword evidence="8" id="KW-0732">Signal</keyword>
<dbReference type="Gene3D" id="2.80.10.50">
    <property type="match status" value="2"/>
</dbReference>
<dbReference type="CDD" id="cd00161">
    <property type="entry name" value="beta-trefoil_Ricin-like"/>
    <property type="match status" value="1"/>
</dbReference>
<dbReference type="Proteomes" id="UP001310022">
    <property type="component" value="Unassembled WGS sequence"/>
</dbReference>
<evidence type="ECO:0000256" key="5">
    <source>
        <dbReference type="PIRSR" id="PIRSR606710-1"/>
    </source>
</evidence>
<feature type="active site" description="Proton acceptor" evidence="5">
    <location>
        <position position="36"/>
    </location>
</feature>
<organism evidence="10 11">
    <name type="scientific">Persicobacter diffluens</name>
    <dbReference type="NCBI Taxonomy" id="981"/>
    <lineage>
        <taxon>Bacteria</taxon>
        <taxon>Pseudomonadati</taxon>
        <taxon>Bacteroidota</taxon>
        <taxon>Cytophagia</taxon>
        <taxon>Cytophagales</taxon>
        <taxon>Persicobacteraceae</taxon>
        <taxon>Persicobacter</taxon>
    </lineage>
</organism>
<keyword evidence="3 7" id="KW-0378">Hydrolase</keyword>
<comment type="pathway">
    <text evidence="1">Glycan metabolism; L-arabinan degradation.</text>
</comment>
<dbReference type="PROSITE" id="PS50231">
    <property type="entry name" value="RICIN_B_LECTIN"/>
    <property type="match status" value="1"/>
</dbReference>
<comment type="caution">
    <text evidence="10">The sequence shown here is derived from an EMBL/GenBank/DDBJ whole genome shotgun (WGS) entry which is preliminary data.</text>
</comment>
<evidence type="ECO:0000256" key="7">
    <source>
        <dbReference type="RuleBase" id="RU361187"/>
    </source>
</evidence>
<dbReference type="NCBIfam" id="TIGR04183">
    <property type="entry name" value="Por_Secre_tail"/>
    <property type="match status" value="1"/>
</dbReference>
<evidence type="ECO:0000256" key="4">
    <source>
        <dbReference type="ARBA" id="ARBA00023295"/>
    </source>
</evidence>
<feature type="domain" description="Ricin B lectin" evidence="9">
    <location>
        <begin position="307"/>
        <end position="445"/>
    </location>
</feature>
<name>A0AAN4W3Z6_9BACT</name>
<dbReference type="InterPro" id="IPR006710">
    <property type="entry name" value="Glyco_hydro_43"/>
</dbReference>
<keyword evidence="4 7" id="KW-0326">Glycosidase</keyword>
<dbReference type="InterPro" id="IPR035992">
    <property type="entry name" value="Ricin_B-like_lectins"/>
</dbReference>
<dbReference type="SUPFAM" id="SSF75005">
    <property type="entry name" value="Arabinanase/levansucrase/invertase"/>
    <property type="match status" value="1"/>
</dbReference>
<dbReference type="GO" id="GO:0005975">
    <property type="term" value="P:carbohydrate metabolic process"/>
    <property type="evidence" value="ECO:0007669"/>
    <property type="project" value="InterPro"/>
</dbReference>
<accession>A0AAN4W3Z6</accession>
<protein>
    <recommendedName>
        <fullName evidence="9">Ricin B lectin domain-containing protein</fullName>
    </recommendedName>
</protein>
<feature type="active site" description="Proton donor" evidence="5">
    <location>
        <position position="198"/>
    </location>
</feature>
<dbReference type="PANTHER" id="PTHR43301:SF3">
    <property type="entry name" value="ARABINAN ENDO-1,5-ALPHA-L-ARABINOSIDASE A-RELATED"/>
    <property type="match status" value="1"/>
</dbReference>
<dbReference type="PANTHER" id="PTHR43301">
    <property type="entry name" value="ARABINAN ENDO-1,5-ALPHA-L-ARABINOSIDASE"/>
    <property type="match status" value="1"/>
</dbReference>
<dbReference type="Pfam" id="PF18962">
    <property type="entry name" value="Por_Secre_tail"/>
    <property type="match status" value="1"/>
</dbReference>
<sequence>MTLFNFFKLRSHSFLVLWGLFSLAFLNARAQAPSHDPSTMIRNNDGRYWIFTTGDGIWAMSSSNPDFTDWRVENTVFPIGTYPSWIDNYVQDFGGFFWAPEVFKRNGQYYLYYSCAGTGAPAAIGFATASDLSGPWTDRGLIVAGNNAIDPAILQDDDGSVWMTWGNWQSGIDILRLDPNTGYRADGNTYHLVSGEVEGPSILKRDGYYYLFYQRGLCCNGVNSSYYNVVARSTSVTGPYTDERVFLPNKNGNIIGPGHVGYSYGRLTYHYYDGNDNGAAKLMVTTMGYSNGWPVAGATDNLGHFNGTYSFTAAHSGKAMDVYNFGTANGTNIAQWSYWGGDAQKFIVTNEYNDWHRITPYIAQDKSLDVNEISTTAGANIQIWEYWAGDGQLFKIQNAGSGRWRLINKNSGQCLDVLDAAQEDGANIIQWPCLAGNTNQMFGMVMHSSNTRSQVVQEVDDELSEDSMGQEGILIWPNPARGQFHLSLGNTVDMGAPVSMKLVATDGKVVYQDQFAYQENMTINPNAKPGVYTLILQTKAASFHRKLVIQ</sequence>
<dbReference type="RefSeq" id="WP_338239300.1">
    <property type="nucleotide sequence ID" value="NZ_BQKE01000004.1"/>
</dbReference>
<evidence type="ECO:0000313" key="11">
    <source>
        <dbReference type="Proteomes" id="UP001310022"/>
    </source>
</evidence>
<dbReference type="AlphaFoldDB" id="A0AAN4W3Z6"/>
<evidence type="ECO:0000313" key="10">
    <source>
        <dbReference type="EMBL" id="GJM64218.1"/>
    </source>
</evidence>
<dbReference type="Pfam" id="PF00652">
    <property type="entry name" value="Ricin_B_lectin"/>
    <property type="match status" value="1"/>
</dbReference>
<evidence type="ECO:0000259" key="9">
    <source>
        <dbReference type="SMART" id="SM00458"/>
    </source>
</evidence>